<keyword evidence="1" id="KW-0175">Coiled coil</keyword>
<dbReference type="InParanoid" id="H2XQU4"/>
<dbReference type="AlphaFoldDB" id="H2XQU4"/>
<feature type="region of interest" description="Disordered" evidence="2">
    <location>
        <begin position="157"/>
        <end position="185"/>
    </location>
</feature>
<evidence type="ECO:0000256" key="2">
    <source>
        <dbReference type="SAM" id="MobiDB-lite"/>
    </source>
</evidence>
<reference evidence="3" key="4">
    <citation type="submission" date="2025-09" db="UniProtKB">
        <authorList>
            <consortium name="Ensembl"/>
        </authorList>
    </citation>
    <scope>IDENTIFICATION</scope>
</reference>
<evidence type="ECO:0000313" key="4">
    <source>
        <dbReference type="Proteomes" id="UP000008144"/>
    </source>
</evidence>
<proteinExistence type="predicted"/>
<dbReference type="EMBL" id="EAAA01001452">
    <property type="status" value="NOT_ANNOTATED_CDS"/>
    <property type="molecule type" value="Genomic_DNA"/>
</dbReference>
<keyword evidence="4" id="KW-1185">Reference proteome</keyword>
<feature type="compositionally biased region" description="Basic and acidic residues" evidence="2">
    <location>
        <begin position="167"/>
        <end position="176"/>
    </location>
</feature>
<protein>
    <submittedName>
        <fullName evidence="3">Uncharacterized protein</fullName>
    </submittedName>
</protein>
<accession>H2XQU4</accession>
<organism evidence="3 4">
    <name type="scientific">Ciona intestinalis</name>
    <name type="common">Transparent sea squirt</name>
    <name type="synonym">Ascidia intestinalis</name>
    <dbReference type="NCBI Taxonomy" id="7719"/>
    <lineage>
        <taxon>Eukaryota</taxon>
        <taxon>Metazoa</taxon>
        <taxon>Chordata</taxon>
        <taxon>Tunicata</taxon>
        <taxon>Ascidiacea</taxon>
        <taxon>Phlebobranchia</taxon>
        <taxon>Cionidae</taxon>
        <taxon>Ciona</taxon>
    </lineage>
</organism>
<evidence type="ECO:0000313" key="3">
    <source>
        <dbReference type="Ensembl" id="ENSCINP00000032028.1"/>
    </source>
</evidence>
<reference evidence="4" key="1">
    <citation type="journal article" date="2002" name="Science">
        <title>The draft genome of Ciona intestinalis: insights into chordate and vertebrate origins.</title>
        <authorList>
            <person name="Dehal P."/>
            <person name="Satou Y."/>
            <person name="Campbell R.K."/>
            <person name="Chapman J."/>
            <person name="Degnan B."/>
            <person name="De Tomaso A."/>
            <person name="Davidson B."/>
            <person name="Di Gregorio A."/>
            <person name="Gelpke M."/>
            <person name="Goodstein D.M."/>
            <person name="Harafuji N."/>
            <person name="Hastings K.E."/>
            <person name="Ho I."/>
            <person name="Hotta K."/>
            <person name="Huang W."/>
            <person name="Kawashima T."/>
            <person name="Lemaire P."/>
            <person name="Martinez D."/>
            <person name="Meinertzhagen I.A."/>
            <person name="Necula S."/>
            <person name="Nonaka M."/>
            <person name="Putnam N."/>
            <person name="Rash S."/>
            <person name="Saiga H."/>
            <person name="Satake M."/>
            <person name="Terry A."/>
            <person name="Yamada L."/>
            <person name="Wang H.G."/>
            <person name="Awazu S."/>
            <person name="Azumi K."/>
            <person name="Boore J."/>
            <person name="Branno M."/>
            <person name="Chin-Bow S."/>
            <person name="DeSantis R."/>
            <person name="Doyle S."/>
            <person name="Francino P."/>
            <person name="Keys D.N."/>
            <person name="Haga S."/>
            <person name="Hayashi H."/>
            <person name="Hino K."/>
            <person name="Imai K.S."/>
            <person name="Inaba K."/>
            <person name="Kano S."/>
            <person name="Kobayashi K."/>
            <person name="Kobayashi M."/>
            <person name="Lee B.I."/>
            <person name="Makabe K.W."/>
            <person name="Manohar C."/>
            <person name="Matassi G."/>
            <person name="Medina M."/>
            <person name="Mochizuki Y."/>
            <person name="Mount S."/>
            <person name="Morishita T."/>
            <person name="Miura S."/>
            <person name="Nakayama A."/>
            <person name="Nishizaka S."/>
            <person name="Nomoto H."/>
            <person name="Ohta F."/>
            <person name="Oishi K."/>
            <person name="Rigoutsos I."/>
            <person name="Sano M."/>
            <person name="Sasaki A."/>
            <person name="Sasakura Y."/>
            <person name="Shoguchi E."/>
            <person name="Shin-i T."/>
            <person name="Spagnuolo A."/>
            <person name="Stainier D."/>
            <person name="Suzuki M.M."/>
            <person name="Tassy O."/>
            <person name="Takatori N."/>
            <person name="Tokuoka M."/>
            <person name="Yagi K."/>
            <person name="Yoshizaki F."/>
            <person name="Wada S."/>
            <person name="Zhang C."/>
            <person name="Hyatt P.D."/>
            <person name="Larimer F."/>
            <person name="Detter C."/>
            <person name="Doggett N."/>
            <person name="Glavina T."/>
            <person name="Hawkins T."/>
            <person name="Richardson P."/>
            <person name="Lucas S."/>
            <person name="Kohara Y."/>
            <person name="Levine M."/>
            <person name="Satoh N."/>
            <person name="Rokhsar D.S."/>
        </authorList>
    </citation>
    <scope>NUCLEOTIDE SEQUENCE [LARGE SCALE GENOMIC DNA]</scope>
</reference>
<reference evidence="3" key="3">
    <citation type="submission" date="2025-08" db="UniProtKB">
        <authorList>
            <consortium name="Ensembl"/>
        </authorList>
    </citation>
    <scope>IDENTIFICATION</scope>
</reference>
<sequence length="236" mass="27326">MKTTEISIRRNKNDLKMVDEIWGSGVYNWKKKDPTKILHRSDMLLEKQLKATLAALKELNAAIAKLENSKSSTEKQNIMGDLTTLNRMIAHLRIVLDVLNKINKEIEFYRNKMNQAILNHQDDAELYRQRVRWLEQRLEKIVNENSSENMKKMFQKPGVLPPLPEPIQEKSAEGHTRASTSPPKSILLSDAQRSFLSKKAVTLADFPGRVTNNQDVADRYWREGHHRMSYSENMGQ</sequence>
<dbReference type="Proteomes" id="UP000008144">
    <property type="component" value="Chromosome 2"/>
</dbReference>
<dbReference type="HOGENOM" id="CLU_1177691_0_0_1"/>
<feature type="coiled-coil region" evidence="1">
    <location>
        <begin position="49"/>
        <end position="144"/>
    </location>
</feature>
<reference evidence="3" key="2">
    <citation type="journal article" date="2008" name="Genome Biol.">
        <title>Improved genome assembly and evidence-based global gene model set for the chordate Ciona intestinalis: new insight into intron and operon populations.</title>
        <authorList>
            <person name="Satou Y."/>
            <person name="Mineta K."/>
            <person name="Ogasawara M."/>
            <person name="Sasakura Y."/>
            <person name="Shoguchi E."/>
            <person name="Ueno K."/>
            <person name="Yamada L."/>
            <person name="Matsumoto J."/>
            <person name="Wasserscheid J."/>
            <person name="Dewar K."/>
            <person name="Wiley G.B."/>
            <person name="Macmil S.L."/>
            <person name="Roe B.A."/>
            <person name="Zeller R.W."/>
            <person name="Hastings K.E."/>
            <person name="Lemaire P."/>
            <person name="Lindquist E."/>
            <person name="Endo T."/>
            <person name="Hotta K."/>
            <person name="Inaba K."/>
        </authorList>
    </citation>
    <scope>NUCLEOTIDE SEQUENCE [LARGE SCALE GENOMIC DNA]</scope>
    <source>
        <strain evidence="3">wild type</strain>
    </source>
</reference>
<dbReference type="Ensembl" id="ENSCINT00000031378.1">
    <property type="protein sequence ID" value="ENSCINP00000032028.1"/>
    <property type="gene ID" value="ENSCING00000019951.1"/>
</dbReference>
<evidence type="ECO:0000256" key="1">
    <source>
        <dbReference type="SAM" id="Coils"/>
    </source>
</evidence>
<name>H2XQU4_CIOIN</name>